<dbReference type="AlphaFoldDB" id="A0A399ESF7"/>
<dbReference type="OrthoDB" id="30259at2"/>
<proteinExistence type="predicted"/>
<protein>
    <submittedName>
        <fullName evidence="2">Uncharacterized protein</fullName>
    </submittedName>
</protein>
<accession>A0A399ESF7</accession>
<dbReference type="Proteomes" id="UP000265341">
    <property type="component" value="Unassembled WGS sequence"/>
</dbReference>
<evidence type="ECO:0000313" key="3">
    <source>
        <dbReference type="Proteomes" id="UP000265341"/>
    </source>
</evidence>
<comment type="caution">
    <text evidence="2">The sequence shown here is derived from an EMBL/GenBank/DDBJ whole genome shotgun (WGS) entry which is preliminary data.</text>
</comment>
<sequence length="367" mass="40617">MTGRYVLTSHCLNSGTMTLTQSLRQFLKNKDIARFVDEDGEVYECKVEWSRGWVTGLQSYYAKRRLAVNEVIHLSFDGELIGLEALHSRPPRPAPKVVLEAEPKPEPQPEAPTPGQRRVKVTPYPQAVMYPHAPAVEAPGFSADLERLGLSRERSGPPWFFRASLGRRAYTLALCRLGECEPPELLELRRQGSVQYAGLVAGESMREEALSELAQWRPSGLGGGGLCYISPEALQKLAKLRQVFPVGAVEVERFLKTGRLDLESLRPLEDELEGILGERAAFSSVLLSLAEMPQQSVFLLADLVSGDLPLEADTVRQILDVLAGPPFLLLKRLSPGEYLLRTTVADALGELTQYARLMATRAEAVLR</sequence>
<feature type="region of interest" description="Disordered" evidence="1">
    <location>
        <begin position="91"/>
        <end position="118"/>
    </location>
</feature>
<evidence type="ECO:0000256" key="1">
    <source>
        <dbReference type="SAM" id="MobiDB-lite"/>
    </source>
</evidence>
<evidence type="ECO:0000313" key="2">
    <source>
        <dbReference type="EMBL" id="RIH86456.1"/>
    </source>
</evidence>
<dbReference type="EMBL" id="QWLA01000029">
    <property type="protein sequence ID" value="RIH86456.1"/>
    <property type="molecule type" value="Genomic_DNA"/>
</dbReference>
<gene>
    <name evidence="2" type="ORF">Mrose_01742</name>
</gene>
<reference evidence="2 3" key="1">
    <citation type="submission" date="2018-08" db="EMBL/GenBank/DDBJ databases">
        <title>Meiothermus roseus NBRC 110900 genome sequencing project.</title>
        <authorList>
            <person name="Da Costa M.S."/>
            <person name="Albuquerque L."/>
            <person name="Raposo P."/>
            <person name="Froufe H.J.C."/>
            <person name="Barroso C.S."/>
            <person name="Egas C."/>
        </authorList>
    </citation>
    <scope>NUCLEOTIDE SEQUENCE [LARGE SCALE GENOMIC DNA]</scope>
    <source>
        <strain evidence="2 3">NBRC 110900</strain>
    </source>
</reference>
<organism evidence="2 3">
    <name type="scientific">Calidithermus roseus</name>
    <dbReference type="NCBI Taxonomy" id="1644118"/>
    <lineage>
        <taxon>Bacteria</taxon>
        <taxon>Thermotogati</taxon>
        <taxon>Deinococcota</taxon>
        <taxon>Deinococci</taxon>
        <taxon>Thermales</taxon>
        <taxon>Thermaceae</taxon>
        <taxon>Calidithermus</taxon>
    </lineage>
</organism>
<keyword evidence="3" id="KW-1185">Reference proteome</keyword>
<name>A0A399ESF7_9DEIN</name>